<dbReference type="EMBL" id="KV419412">
    <property type="protein sequence ID" value="KZS91939.1"/>
    <property type="molecule type" value="Genomic_DNA"/>
</dbReference>
<dbReference type="InterPro" id="IPR011333">
    <property type="entry name" value="SKP1/BTB/POZ_sf"/>
</dbReference>
<proteinExistence type="predicted"/>
<dbReference type="SUPFAM" id="SSF54695">
    <property type="entry name" value="POZ domain"/>
    <property type="match status" value="1"/>
</dbReference>
<evidence type="ECO:0000313" key="4">
    <source>
        <dbReference type="Proteomes" id="UP000076722"/>
    </source>
</evidence>
<sequence length="309" mass="34236">MAEPTQHSGKDISPSTSVKREEEGADSLGASDPSPPKSGSFHFSDGDLLVYTSDNFEFCVHKLIMSYASGTFRDMISLDQFNISVKAEKDSVHISEKSLVLESLLHFVYPMPKPRLTSLDLVGSVLEAARKYHIESVPSMIEAQLMSSELWTKQPLSVYAFGKIYDLPLAAAAALPLCIPLDLTGNVAIMKDKHVAALPSLYFHHLLYCKATRSARALKLIAEVTRGYGWGPCYACRASNCDWVAKFVTECSPRVEKCPTSEAIEEARNEATRKASCRGSVAHAYATCRKEMKQLMDEVDSLPWDYERP</sequence>
<dbReference type="Proteomes" id="UP000076722">
    <property type="component" value="Unassembled WGS sequence"/>
</dbReference>
<dbReference type="SMART" id="SM00225">
    <property type="entry name" value="BTB"/>
    <property type="match status" value="1"/>
</dbReference>
<dbReference type="AlphaFoldDB" id="A0A164SZF3"/>
<feature type="domain" description="BTB" evidence="2">
    <location>
        <begin position="46"/>
        <end position="109"/>
    </location>
</feature>
<organism evidence="3 4">
    <name type="scientific">Sistotremastrum niveocremeum HHB9708</name>
    <dbReference type="NCBI Taxonomy" id="1314777"/>
    <lineage>
        <taxon>Eukaryota</taxon>
        <taxon>Fungi</taxon>
        <taxon>Dikarya</taxon>
        <taxon>Basidiomycota</taxon>
        <taxon>Agaricomycotina</taxon>
        <taxon>Agaricomycetes</taxon>
        <taxon>Sistotremastrales</taxon>
        <taxon>Sistotremastraceae</taxon>
        <taxon>Sertulicium</taxon>
        <taxon>Sertulicium niveocremeum</taxon>
    </lineage>
</organism>
<keyword evidence="4" id="KW-1185">Reference proteome</keyword>
<accession>A0A164SZF3</accession>
<dbReference type="Pfam" id="PF00651">
    <property type="entry name" value="BTB"/>
    <property type="match status" value="1"/>
</dbReference>
<feature type="region of interest" description="Disordered" evidence="1">
    <location>
        <begin position="1"/>
        <end position="37"/>
    </location>
</feature>
<reference evidence="3 4" key="1">
    <citation type="journal article" date="2016" name="Mol. Biol. Evol.">
        <title>Comparative Genomics of Early-Diverging Mushroom-Forming Fungi Provides Insights into the Origins of Lignocellulose Decay Capabilities.</title>
        <authorList>
            <person name="Nagy L.G."/>
            <person name="Riley R."/>
            <person name="Tritt A."/>
            <person name="Adam C."/>
            <person name="Daum C."/>
            <person name="Floudas D."/>
            <person name="Sun H."/>
            <person name="Yadav J.S."/>
            <person name="Pangilinan J."/>
            <person name="Larsson K.H."/>
            <person name="Matsuura K."/>
            <person name="Barry K."/>
            <person name="Labutti K."/>
            <person name="Kuo R."/>
            <person name="Ohm R.A."/>
            <person name="Bhattacharya S.S."/>
            <person name="Shirouzu T."/>
            <person name="Yoshinaga Y."/>
            <person name="Martin F.M."/>
            <person name="Grigoriev I.V."/>
            <person name="Hibbett D.S."/>
        </authorList>
    </citation>
    <scope>NUCLEOTIDE SEQUENCE [LARGE SCALE GENOMIC DNA]</scope>
    <source>
        <strain evidence="3 4">HHB9708</strain>
    </source>
</reference>
<name>A0A164SZF3_9AGAM</name>
<dbReference type="PROSITE" id="PS50097">
    <property type="entry name" value="BTB"/>
    <property type="match status" value="1"/>
</dbReference>
<evidence type="ECO:0000313" key="3">
    <source>
        <dbReference type="EMBL" id="KZS91939.1"/>
    </source>
</evidence>
<dbReference type="OrthoDB" id="3184970at2759"/>
<dbReference type="Gene3D" id="3.30.710.10">
    <property type="entry name" value="Potassium Channel Kv1.1, Chain A"/>
    <property type="match status" value="1"/>
</dbReference>
<gene>
    <name evidence="3" type="ORF">SISNIDRAFT_456126</name>
</gene>
<evidence type="ECO:0000259" key="2">
    <source>
        <dbReference type="PROSITE" id="PS50097"/>
    </source>
</evidence>
<dbReference type="CDD" id="cd18186">
    <property type="entry name" value="BTB_POZ_ZBTB_KLHL-like"/>
    <property type="match status" value="1"/>
</dbReference>
<protein>
    <recommendedName>
        <fullName evidence="2">BTB domain-containing protein</fullName>
    </recommendedName>
</protein>
<evidence type="ECO:0000256" key="1">
    <source>
        <dbReference type="SAM" id="MobiDB-lite"/>
    </source>
</evidence>
<dbReference type="InterPro" id="IPR000210">
    <property type="entry name" value="BTB/POZ_dom"/>
</dbReference>